<dbReference type="EMBL" id="CAJJDO010000018">
    <property type="protein sequence ID" value="CAD8148497.1"/>
    <property type="molecule type" value="Genomic_DNA"/>
</dbReference>
<dbReference type="InterPro" id="IPR004843">
    <property type="entry name" value="Calcineurin-like_PHP"/>
</dbReference>
<dbReference type="PANTHER" id="PTHR45867">
    <property type="entry name" value="PURPLE ACID PHOSPHATASE"/>
    <property type="match status" value="1"/>
</dbReference>
<evidence type="ECO:0000256" key="2">
    <source>
        <dbReference type="SAM" id="SignalP"/>
    </source>
</evidence>
<evidence type="ECO:0008006" key="7">
    <source>
        <dbReference type="Google" id="ProtNLM"/>
    </source>
</evidence>
<keyword evidence="1" id="KW-1133">Transmembrane helix</keyword>
<keyword evidence="2" id="KW-0732">Signal</keyword>
<feature type="chain" id="PRO_5035748259" description="Acid phosphatase" evidence="2">
    <location>
        <begin position="16"/>
        <end position="734"/>
    </location>
</feature>
<comment type="caution">
    <text evidence="5">The sequence shown here is derived from an EMBL/GenBank/DDBJ whole genome shotgun (WGS) entry which is preliminary data.</text>
</comment>
<evidence type="ECO:0000259" key="3">
    <source>
        <dbReference type="Pfam" id="PF00149"/>
    </source>
</evidence>
<protein>
    <recommendedName>
        <fullName evidence="7">Acid phosphatase</fullName>
    </recommendedName>
</protein>
<dbReference type="OrthoDB" id="288523at2759"/>
<dbReference type="GO" id="GO:0016787">
    <property type="term" value="F:hydrolase activity"/>
    <property type="evidence" value="ECO:0007669"/>
    <property type="project" value="InterPro"/>
</dbReference>
<dbReference type="Proteomes" id="UP000689195">
    <property type="component" value="Unassembled WGS sequence"/>
</dbReference>
<sequence>MFFVFLIANIHLIKSQNCYTFDEKIILGDYYSKIEGQTMVTLQYKSYEECQIYSQIDKLKLRFESIFIENLIYVYTTNIYQNQSLQFNKDYNIKLGQKSLILRLPLKNGNQPFSILNHFRDLQILIQNSSLRLETEKLDVSSVQIESIALIIINYCNISQIIQHLQINLDFWLVLIGDQNCKYQLQHLKYDTFISQQSNSQQITFLKGNKFKSNYKIEFQINNSSFLQLQYLHNDNLLQTELIQKSYLIQQNYGDNCDPYGQRISLGYYYTNYDKLDDIIDIAYNTQSYCPQGFLHIFDQNGIDQWIKIKEIRILNMSKVYENSNSTFTYVTYINIVSLNSYVIQRLGQIYYYEIYGAIDIKSKQYQFKVPLKQYDNKEHKIIFFGDMDSNWTGNKSKQTFDWFQSIQYNQSDYDILIFEGDMAYDLESLDCQQGDWWLRNMTTFTSYYPQLTTPGNHDSGQNYEFDFYRISFLTPEKSQYNTRQNYYNFYSVDLGLVHYVFYNPTRMVYNESNQQEIDEMVQIMENDLYQANQNRENVPWIIVNSHFPMYCSDAKDKQCSQNFIFLKPFAELFTKYRVAIYMSAHQHNYERDAPFINNQSQVNTGLITDGPEQHLVKNSAAPIYIVEGSAGQEYYTPLVPYESQPYTVFQTGYNDGVGIMTIHNSTHIYFEQIDLVTQQVVDYFWCIQERQTNTDKTINIILWTLLGFLILGILGIGIFYFIRRQKIKEQLLP</sequence>
<evidence type="ECO:0000313" key="5">
    <source>
        <dbReference type="EMBL" id="CAD8148497.1"/>
    </source>
</evidence>
<keyword evidence="1" id="KW-0472">Membrane</keyword>
<evidence type="ECO:0000259" key="4">
    <source>
        <dbReference type="Pfam" id="PF14008"/>
    </source>
</evidence>
<organism evidence="5 6">
    <name type="scientific">Paramecium pentaurelia</name>
    <dbReference type="NCBI Taxonomy" id="43138"/>
    <lineage>
        <taxon>Eukaryota</taxon>
        <taxon>Sar</taxon>
        <taxon>Alveolata</taxon>
        <taxon>Ciliophora</taxon>
        <taxon>Intramacronucleata</taxon>
        <taxon>Oligohymenophorea</taxon>
        <taxon>Peniculida</taxon>
        <taxon>Parameciidae</taxon>
        <taxon>Paramecium</taxon>
    </lineage>
</organism>
<dbReference type="CDD" id="cd00839">
    <property type="entry name" value="MPP_PAPs"/>
    <property type="match status" value="1"/>
</dbReference>
<feature type="domain" description="Purple acid phosphatase C-terminal" evidence="4">
    <location>
        <begin position="622"/>
        <end position="683"/>
    </location>
</feature>
<dbReference type="Pfam" id="PF00149">
    <property type="entry name" value="Metallophos"/>
    <property type="match status" value="1"/>
</dbReference>
<proteinExistence type="predicted"/>
<name>A0A8S1TA24_9CILI</name>
<keyword evidence="1" id="KW-0812">Transmembrane</keyword>
<dbReference type="PANTHER" id="PTHR45867:SF10">
    <property type="entry name" value="PURPLE ACID PHOSPHATASE"/>
    <property type="match status" value="1"/>
</dbReference>
<dbReference type="InterPro" id="IPR041792">
    <property type="entry name" value="MPP_PAP"/>
</dbReference>
<accession>A0A8S1TA24</accession>
<reference evidence="5" key="1">
    <citation type="submission" date="2021-01" db="EMBL/GenBank/DDBJ databases">
        <authorList>
            <consortium name="Genoscope - CEA"/>
            <person name="William W."/>
        </authorList>
    </citation>
    <scope>NUCLEOTIDE SEQUENCE</scope>
</reference>
<feature type="domain" description="Calcineurin-like phosphoesterase" evidence="3">
    <location>
        <begin position="381"/>
        <end position="590"/>
    </location>
</feature>
<feature type="signal peptide" evidence="2">
    <location>
        <begin position="1"/>
        <end position="15"/>
    </location>
</feature>
<keyword evidence="6" id="KW-1185">Reference proteome</keyword>
<dbReference type="InterPro" id="IPR025733">
    <property type="entry name" value="PAPs_C"/>
</dbReference>
<dbReference type="AlphaFoldDB" id="A0A8S1TA24"/>
<evidence type="ECO:0000313" key="6">
    <source>
        <dbReference type="Proteomes" id="UP000689195"/>
    </source>
</evidence>
<dbReference type="Pfam" id="PF14008">
    <property type="entry name" value="Metallophos_C"/>
    <property type="match status" value="1"/>
</dbReference>
<evidence type="ECO:0000256" key="1">
    <source>
        <dbReference type="SAM" id="Phobius"/>
    </source>
</evidence>
<feature type="transmembrane region" description="Helical" evidence="1">
    <location>
        <begin position="701"/>
        <end position="723"/>
    </location>
</feature>
<gene>
    <name evidence="5" type="ORF">PPENT_87.1.T0180095</name>
</gene>